<keyword evidence="3" id="KW-1133">Transmembrane helix</keyword>
<dbReference type="InterPro" id="IPR003734">
    <property type="entry name" value="DUF155"/>
</dbReference>
<feature type="domain" description="DUF155" evidence="4">
    <location>
        <begin position="1244"/>
        <end position="1420"/>
    </location>
</feature>
<feature type="region of interest" description="Disordered" evidence="2">
    <location>
        <begin position="956"/>
        <end position="991"/>
    </location>
</feature>
<protein>
    <recommendedName>
        <fullName evidence="4">DUF155 domain-containing protein</fullName>
    </recommendedName>
</protein>
<dbReference type="PANTHER" id="PTHR16255:SF4">
    <property type="entry name" value="SPORULATION PROTEIN RMD8"/>
    <property type="match status" value="1"/>
</dbReference>
<feature type="region of interest" description="Disordered" evidence="2">
    <location>
        <begin position="118"/>
        <end position="144"/>
    </location>
</feature>
<feature type="compositionally biased region" description="Low complexity" evidence="2">
    <location>
        <begin position="124"/>
        <end position="144"/>
    </location>
</feature>
<dbReference type="InterPro" id="IPR051624">
    <property type="entry name" value="RMD1/Sad1-interacting"/>
</dbReference>
<evidence type="ECO:0000256" key="1">
    <source>
        <dbReference type="ARBA" id="ARBA00008306"/>
    </source>
</evidence>
<feature type="region of interest" description="Disordered" evidence="2">
    <location>
        <begin position="39"/>
        <end position="71"/>
    </location>
</feature>
<dbReference type="OrthoDB" id="66510at2759"/>
<feature type="region of interest" description="Disordered" evidence="2">
    <location>
        <begin position="318"/>
        <end position="353"/>
    </location>
</feature>
<comment type="similarity">
    <text evidence="1">Belongs to the RMD1/sif2 family.</text>
</comment>
<dbReference type="Pfam" id="PF09814">
    <property type="entry name" value="HECT_2"/>
    <property type="match status" value="1"/>
</dbReference>
<dbReference type="InterPro" id="IPR019193">
    <property type="entry name" value="UBQ-conj_enz_E2-bd_prot"/>
</dbReference>
<feature type="region of interest" description="Disordered" evidence="2">
    <location>
        <begin position="571"/>
        <end position="592"/>
    </location>
</feature>
<feature type="compositionally biased region" description="Polar residues" evidence="2">
    <location>
        <begin position="1159"/>
        <end position="1172"/>
    </location>
</feature>
<sequence length="1502" mass="167531">MATLTKPQPMTRARSAPLLDSQVPSPFPREQLEQFERVYGEESIATPAVRREEPDIRQEAERTPEVEEEPSITIEAPTVSGTVTLKDVMPSILYVQRSCLMTLNNLLSGPIGWHPILPDRRHSMPPSSSAAASSTQEAPSSSSALQTLVTNLRNCEAYGEMIEARETSSDSELLNELRLRVESLSSSLSSRDASLAKALVSLLTDLNRLSEIQANIFDLPSQSLDVETSSILDAPPPVDVFDTLTRQLSDLQVERLSSQAALLAPGASPLVAVETALLWSRIDSELENVVSLCRERTELPPKFAHDHLPPQYDVADYDLENPPDYDIGGRSSFDDSKSKSGLSQQTNTARHVDEKMRMDLEAVTLAIDRLYLVAPQLHNQRVELKSTKLAQMEKARREGQDATSSTEQLRRAKGKERDAKELENLLDMISKASERTLKDQSVVLDGNMQSRFERARRRESAKRDAFVEQLVRHSEAGRIHGQDATLPRMRDPEALLTLPEFMKEPLPASERLKDPAALLTLPEFVREAVPQHIAHATGLVPPPPAVEKVKEKRSRSLSAPPLAWLRSSSSRLSLSGSSNSSSSSSSKGKSKASLSHGFDVIYVAENHENLHHTLAFLTVTGIKPGTDLQAEVLPPFLDNPKEGGEHLVVKAGPYSSLPLMLPAHVAPGPKEVRAQSKHYEIKLTNLPTNSLSEANESTSTPLLDASQLTSINPTSFLCASCSLPAIQSTKVGSYRDLPSEHWEELVEAWMCHSDQKLHDQVQKHGKRGFWPSRGEALVGGSYILFEQSAMNLHNLHLTQEPSKHDDNWRLTRCLCGAILGRCQERETDDGDTTVFRVLKYAVRPVSLTAETVKIPLSAFVVEDMTEFVQAHASYRFVIQDEEEERPRILIWLFKPKIRIAYTTPTSRAIPKSANILAAKVLFKLLRPSETPADIKSRLPSSSQLPGRRKPVRLTSLGVPNRKNVPPMSRRASVAGLTSGQKAQRTSKTTQKLVELPSAPQTRPLLAEIDDDLTLGYETEAGVREYKSQAERMTKEQRKQAGYKRITAYCLAESFKMKLLASFLKREHNVSPRAFDEALYVMYHLPLLPGYGPNANVRSSAPSKAKTGKTFQAHLSEAEENGYQGQYFTSMGSQPSSPRMQGYISSNSPVQTRKLKFADSPSTVVAPQRAQTYEESDVEQGFATEPETIYTDSQTDRPGSPVEPDPGAETDPGIYGRSPSAQKAVEPEAEAEDSYKNSEEEVAEVVFFEYGVAVFFGMEEHHERDIIEDIVNAGIMRRKLEEDDWEIEECHYTLDPHIAYPRIYNDFFTLKSRSHLLKLSIAHALAQSTLLARYETNAQRVLSSPLTLSIPQQLAASGALKLRRHDALKLTGRLFKLRRDVNLVSNVLDVPELFWDEASLKDLYDAVREYMEIRPRVQVLNEKLNVASDFLDAIHDHLNNSSMERITWIIIWLIVVACLVELGEVIARLVFHEVKSRSLIPTIPPLSKEESLRTLERLMVIQS</sequence>
<feature type="transmembrane region" description="Helical" evidence="3">
    <location>
        <begin position="1445"/>
        <end position="1470"/>
    </location>
</feature>
<feature type="region of interest" description="Disordered" evidence="2">
    <location>
        <begin position="392"/>
        <end position="417"/>
    </location>
</feature>
<reference evidence="5 6" key="1">
    <citation type="journal article" date="2018" name="Evol. Lett.">
        <title>Horizontal gene cluster transfer increased hallucinogenic mushroom diversity.</title>
        <authorList>
            <person name="Reynolds H.T."/>
            <person name="Vijayakumar V."/>
            <person name="Gluck-Thaler E."/>
            <person name="Korotkin H.B."/>
            <person name="Matheny P.B."/>
            <person name="Slot J.C."/>
        </authorList>
    </citation>
    <scope>NUCLEOTIDE SEQUENCE [LARGE SCALE GENOMIC DNA]</scope>
    <source>
        <strain evidence="5 6">SRW20</strain>
    </source>
</reference>
<dbReference type="EMBL" id="NHYE01005628">
    <property type="protein sequence ID" value="PPQ66524.1"/>
    <property type="molecule type" value="Genomic_DNA"/>
</dbReference>
<evidence type="ECO:0000256" key="2">
    <source>
        <dbReference type="SAM" id="MobiDB-lite"/>
    </source>
</evidence>
<feature type="compositionally biased region" description="Polar residues" evidence="2">
    <location>
        <begin position="975"/>
        <end position="991"/>
    </location>
</feature>
<organism evidence="5 6">
    <name type="scientific">Gymnopilus dilepis</name>
    <dbReference type="NCBI Taxonomy" id="231916"/>
    <lineage>
        <taxon>Eukaryota</taxon>
        <taxon>Fungi</taxon>
        <taxon>Dikarya</taxon>
        <taxon>Basidiomycota</taxon>
        <taxon>Agaricomycotina</taxon>
        <taxon>Agaricomycetes</taxon>
        <taxon>Agaricomycetidae</taxon>
        <taxon>Agaricales</taxon>
        <taxon>Agaricineae</taxon>
        <taxon>Hymenogastraceae</taxon>
        <taxon>Gymnopilus</taxon>
    </lineage>
</organism>
<name>A0A409VJS8_9AGAR</name>
<evidence type="ECO:0000313" key="5">
    <source>
        <dbReference type="EMBL" id="PPQ66524.1"/>
    </source>
</evidence>
<feature type="region of interest" description="Disordered" evidence="2">
    <location>
        <begin position="1156"/>
        <end position="1236"/>
    </location>
</feature>
<proteinExistence type="inferred from homology"/>
<comment type="caution">
    <text evidence="5">The sequence shown here is derived from an EMBL/GenBank/DDBJ whole genome shotgun (WGS) entry which is preliminary data.</text>
</comment>
<evidence type="ECO:0000259" key="4">
    <source>
        <dbReference type="Pfam" id="PF02582"/>
    </source>
</evidence>
<feature type="region of interest" description="Disordered" evidence="2">
    <location>
        <begin position="535"/>
        <end position="554"/>
    </location>
</feature>
<gene>
    <name evidence="5" type="ORF">CVT26_009497</name>
</gene>
<dbReference type="InParanoid" id="A0A409VJS8"/>
<dbReference type="Pfam" id="PF02582">
    <property type="entry name" value="DUF155"/>
    <property type="match status" value="1"/>
</dbReference>
<keyword evidence="6" id="KW-1185">Reference proteome</keyword>
<dbReference type="PANTHER" id="PTHR16255">
    <property type="entry name" value="REQUIRED FOR MEIOTIC NUCLEAR DIVISION PROTEIN 1 HOMOLOG"/>
    <property type="match status" value="1"/>
</dbReference>
<keyword evidence="3" id="KW-0812">Transmembrane</keyword>
<feature type="compositionally biased region" description="Basic and acidic residues" evidence="2">
    <location>
        <begin position="49"/>
        <end position="65"/>
    </location>
</feature>
<accession>A0A409VJS8</accession>
<dbReference type="Proteomes" id="UP000284706">
    <property type="component" value="Unassembled WGS sequence"/>
</dbReference>
<evidence type="ECO:0000313" key="6">
    <source>
        <dbReference type="Proteomes" id="UP000284706"/>
    </source>
</evidence>
<feature type="compositionally biased region" description="Polar residues" evidence="2">
    <location>
        <begin position="339"/>
        <end position="349"/>
    </location>
</feature>
<dbReference type="GO" id="GO:0005739">
    <property type="term" value="C:mitochondrion"/>
    <property type="evidence" value="ECO:0007669"/>
    <property type="project" value="UniProtKB-ARBA"/>
</dbReference>
<feature type="region of interest" description="Disordered" evidence="2">
    <location>
        <begin position="1"/>
        <end position="26"/>
    </location>
</feature>
<evidence type="ECO:0000256" key="3">
    <source>
        <dbReference type="SAM" id="Phobius"/>
    </source>
</evidence>
<keyword evidence="3" id="KW-0472">Membrane</keyword>